<dbReference type="RefSeq" id="WP_345330427.1">
    <property type="nucleotide sequence ID" value="NZ_BAABJI010000002.1"/>
</dbReference>
<evidence type="ECO:0000313" key="10">
    <source>
        <dbReference type="Proteomes" id="UP001501436"/>
    </source>
</evidence>
<evidence type="ECO:0000256" key="4">
    <source>
        <dbReference type="ARBA" id="ARBA00022989"/>
    </source>
</evidence>
<protein>
    <submittedName>
        <fullName evidence="9">ComEC/Rec2 family competence protein</fullName>
    </submittedName>
</protein>
<feature type="transmembrane region" description="Helical" evidence="6">
    <location>
        <begin position="340"/>
        <end position="358"/>
    </location>
</feature>
<feature type="transmembrane region" description="Helical" evidence="6">
    <location>
        <begin position="262"/>
        <end position="282"/>
    </location>
</feature>
<feature type="domain" description="DUF4131" evidence="8">
    <location>
        <begin position="35"/>
        <end position="196"/>
    </location>
</feature>
<keyword evidence="2" id="KW-1003">Cell membrane</keyword>
<keyword evidence="3 6" id="KW-0812">Transmembrane</keyword>
<evidence type="ECO:0000256" key="2">
    <source>
        <dbReference type="ARBA" id="ARBA00022475"/>
    </source>
</evidence>
<feature type="transmembrane region" description="Helical" evidence="6">
    <location>
        <begin position="487"/>
        <end position="508"/>
    </location>
</feature>
<feature type="transmembrane region" description="Helical" evidence="6">
    <location>
        <begin position="7"/>
        <end position="24"/>
    </location>
</feature>
<feature type="transmembrane region" description="Helical" evidence="6">
    <location>
        <begin position="394"/>
        <end position="416"/>
    </location>
</feature>
<name>A0ABP9FRJ7_9SPHI</name>
<proteinExistence type="predicted"/>
<accession>A0ABP9FRJ7</accession>
<comment type="caution">
    <text evidence="9">The sequence shown here is derived from an EMBL/GenBank/DDBJ whole genome shotgun (WGS) entry which is preliminary data.</text>
</comment>
<evidence type="ECO:0000259" key="7">
    <source>
        <dbReference type="Pfam" id="PF03772"/>
    </source>
</evidence>
<dbReference type="Pfam" id="PF03772">
    <property type="entry name" value="Competence"/>
    <property type="match status" value="1"/>
</dbReference>
<evidence type="ECO:0000256" key="1">
    <source>
        <dbReference type="ARBA" id="ARBA00004651"/>
    </source>
</evidence>
<keyword evidence="5 6" id="KW-0472">Membrane</keyword>
<organism evidence="9 10">
    <name type="scientific">Mucilaginibacter defluvii</name>
    <dbReference type="NCBI Taxonomy" id="1196019"/>
    <lineage>
        <taxon>Bacteria</taxon>
        <taxon>Pseudomonadati</taxon>
        <taxon>Bacteroidota</taxon>
        <taxon>Sphingobacteriia</taxon>
        <taxon>Sphingobacteriales</taxon>
        <taxon>Sphingobacteriaceae</taxon>
        <taxon>Mucilaginibacter</taxon>
    </lineage>
</organism>
<feature type="transmembrane region" description="Helical" evidence="6">
    <location>
        <begin position="63"/>
        <end position="83"/>
    </location>
</feature>
<sequence length="696" mass="78148">MKASHKHAYPFVLLLAPFATGILFSIKVPDISSHTWPAWFCFISAVLFILLNVFYKKLKVFKYAWLGSLLAIIFLFTVGVVFASQSTLINRRDHFSKVNATALVVNVATEPVRKNENFRFTGIVNQAGIKKGKSKTVSGKIAVMLSDKGQPVTYGDMLIVPANYKPIAPPLNPAEFNYWQYMAHKNINHQLYLNPGNYITIRKNTGNAIIAYAQRLRKRLVDKFTSGIHDKQAAAIASTLILGYNAELSNDVLQTYSKTGTIHVLSVSGAHVGLVYFVLALLLARFNTGTKRRLVVTLIIILCIWGYALLTGFSPPVCRAAMMLSFILIGRCFARRINQLNILAVSAFISLLADPMLITDVGFQLSYIAVAGLIVVQPLIYQKFSFKNKLADKLWLVCSASIAAQLVTLPLSVWYFHQVPLYFLISNLIILIPSAAIMYVGILYLLMPKTWMIAKHLGFMLEKMILWMNNTLASVEHAPFSVIDKIWLNPLQLTLAIITIACLIYCLYRFNRVAAVITISIVTMFAISFMGKSISLNQGKELIFFSLRSNTAIAARKGRELTLITDLEQNSKTFQYSIKPYLDSCGVETLNLKLPNNSFSTDYITHDKSSLNVLGYRILLLDNYQPNIDADTYNFIYITNKVRLKDVKSITAHKGIWILRMGRFADKDSAIKLLNSRRIKYIINGSNKALLIPSKQ</sequence>
<feature type="transmembrane region" description="Helical" evidence="6">
    <location>
        <begin position="513"/>
        <end position="531"/>
    </location>
</feature>
<evidence type="ECO:0000256" key="5">
    <source>
        <dbReference type="ARBA" id="ARBA00023136"/>
    </source>
</evidence>
<keyword evidence="4 6" id="KW-1133">Transmembrane helix</keyword>
<dbReference type="PANTHER" id="PTHR30619">
    <property type="entry name" value="DNA INTERNALIZATION/COMPETENCE PROTEIN COMEC/REC2"/>
    <property type="match status" value="1"/>
</dbReference>
<reference evidence="10" key="1">
    <citation type="journal article" date="2019" name="Int. J. Syst. Evol. Microbiol.">
        <title>The Global Catalogue of Microorganisms (GCM) 10K type strain sequencing project: providing services to taxonomists for standard genome sequencing and annotation.</title>
        <authorList>
            <consortium name="The Broad Institute Genomics Platform"/>
            <consortium name="The Broad Institute Genome Sequencing Center for Infectious Disease"/>
            <person name="Wu L."/>
            <person name="Ma J."/>
        </authorList>
    </citation>
    <scope>NUCLEOTIDE SEQUENCE [LARGE SCALE GENOMIC DNA]</scope>
    <source>
        <strain evidence="10">JCM 18283</strain>
    </source>
</reference>
<dbReference type="NCBIfam" id="TIGR00360">
    <property type="entry name" value="ComEC_N-term"/>
    <property type="match status" value="1"/>
</dbReference>
<dbReference type="InterPro" id="IPR004477">
    <property type="entry name" value="ComEC_N"/>
</dbReference>
<dbReference type="InterPro" id="IPR052159">
    <property type="entry name" value="Competence_DNA_uptake"/>
</dbReference>
<keyword evidence="10" id="KW-1185">Reference proteome</keyword>
<dbReference type="PANTHER" id="PTHR30619:SF1">
    <property type="entry name" value="RECOMBINATION PROTEIN 2"/>
    <property type="match status" value="1"/>
</dbReference>
<comment type="subcellular location">
    <subcellularLocation>
        <location evidence="1">Cell membrane</location>
        <topology evidence="1">Multi-pass membrane protein</topology>
    </subcellularLocation>
</comment>
<dbReference type="InterPro" id="IPR025405">
    <property type="entry name" value="DUF4131"/>
</dbReference>
<evidence type="ECO:0000313" key="9">
    <source>
        <dbReference type="EMBL" id="GAA4912839.1"/>
    </source>
</evidence>
<feature type="transmembrane region" description="Helical" evidence="6">
    <location>
        <begin position="36"/>
        <end position="54"/>
    </location>
</feature>
<dbReference type="EMBL" id="BAABJI010000002">
    <property type="protein sequence ID" value="GAA4912839.1"/>
    <property type="molecule type" value="Genomic_DNA"/>
</dbReference>
<feature type="transmembrane region" description="Helical" evidence="6">
    <location>
        <begin position="294"/>
        <end position="310"/>
    </location>
</feature>
<evidence type="ECO:0000259" key="8">
    <source>
        <dbReference type="Pfam" id="PF13567"/>
    </source>
</evidence>
<gene>
    <name evidence="9" type="ORF">GCM10023313_15040</name>
</gene>
<feature type="domain" description="ComEC/Rec2-related protein" evidence="7">
    <location>
        <begin position="240"/>
        <end position="508"/>
    </location>
</feature>
<feature type="transmembrane region" description="Helical" evidence="6">
    <location>
        <begin position="316"/>
        <end position="333"/>
    </location>
</feature>
<dbReference type="Proteomes" id="UP001501436">
    <property type="component" value="Unassembled WGS sequence"/>
</dbReference>
<dbReference type="Pfam" id="PF13567">
    <property type="entry name" value="DUF4131"/>
    <property type="match status" value="1"/>
</dbReference>
<evidence type="ECO:0000256" key="6">
    <source>
        <dbReference type="SAM" id="Phobius"/>
    </source>
</evidence>
<evidence type="ECO:0000256" key="3">
    <source>
        <dbReference type="ARBA" id="ARBA00022692"/>
    </source>
</evidence>
<feature type="transmembrane region" description="Helical" evidence="6">
    <location>
        <begin position="422"/>
        <end position="445"/>
    </location>
</feature>